<name>A0ABS7XHV3_9FLAO</name>
<organism evidence="2 3">
    <name type="scientific">Psychroflexus longus</name>
    <dbReference type="NCBI Taxonomy" id="2873596"/>
    <lineage>
        <taxon>Bacteria</taxon>
        <taxon>Pseudomonadati</taxon>
        <taxon>Bacteroidota</taxon>
        <taxon>Flavobacteriia</taxon>
        <taxon>Flavobacteriales</taxon>
        <taxon>Flavobacteriaceae</taxon>
        <taxon>Psychroflexus</taxon>
    </lineage>
</organism>
<dbReference type="InterPro" id="IPR052179">
    <property type="entry name" value="DD-CPase-like"/>
</dbReference>
<dbReference type="EMBL" id="JAIQZE010000003">
    <property type="protein sequence ID" value="MBZ9778068.1"/>
    <property type="molecule type" value="Genomic_DNA"/>
</dbReference>
<dbReference type="InterPro" id="IPR009045">
    <property type="entry name" value="Zn_M74/Hedgehog-like"/>
</dbReference>
<keyword evidence="3" id="KW-1185">Reference proteome</keyword>
<gene>
    <name evidence="2" type="ORF">LB452_03945</name>
</gene>
<dbReference type="RefSeq" id="WP_224460426.1">
    <property type="nucleotide sequence ID" value="NZ_JAIQZE010000003.1"/>
</dbReference>
<sequence length="248" mass="28850">MNRKRFIQTSTLVAIGTQFSINSKLLSLFSYENIEIENLLGLSQSHLKSDTILLEKDTYEAFLEMKSKALEDRIDLRIASGYRSFKHQKAIWERKFNQLIKTHNSTKAISEIITYSSIPGTSRHHWGTEVDLIDDYVNLPDGDLLMEENYHGNGPFSKMRSWMDENAENFGFELVYTKNKNRSGFNYEPWHYSFAPKSKSFLKLQLQENYKKAWGNLKFDGKSKLTKKFMDSYFNDYGTGINPSLMPS</sequence>
<dbReference type="Pfam" id="PF02557">
    <property type="entry name" value="VanY"/>
    <property type="match status" value="1"/>
</dbReference>
<dbReference type="PANTHER" id="PTHR34385">
    <property type="entry name" value="D-ALANYL-D-ALANINE CARBOXYPEPTIDASE"/>
    <property type="match status" value="1"/>
</dbReference>
<reference evidence="3" key="1">
    <citation type="submission" date="2023-07" db="EMBL/GenBank/DDBJ databases">
        <title>Novel species isolated from saline lakes on Tibetan Plateau.</title>
        <authorList>
            <person name="Lu H."/>
        </authorList>
    </citation>
    <scope>NUCLEOTIDE SEQUENCE [LARGE SCALE GENOMIC DNA]</scope>
    <source>
        <strain evidence="3">CAK8W</strain>
    </source>
</reference>
<protein>
    <submittedName>
        <fullName evidence="2">M15 family metallopeptidase</fullName>
    </submittedName>
</protein>
<feature type="domain" description="D-alanyl-D-alanine carboxypeptidase-like core" evidence="1">
    <location>
        <begin position="53"/>
        <end position="196"/>
    </location>
</feature>
<dbReference type="PANTHER" id="PTHR34385:SF1">
    <property type="entry name" value="PEPTIDOGLYCAN L-ALANYL-D-GLUTAMATE ENDOPEPTIDASE CWLK"/>
    <property type="match status" value="1"/>
</dbReference>
<dbReference type="SUPFAM" id="SSF55166">
    <property type="entry name" value="Hedgehog/DD-peptidase"/>
    <property type="match status" value="1"/>
</dbReference>
<accession>A0ABS7XHV3</accession>
<evidence type="ECO:0000313" key="3">
    <source>
        <dbReference type="Proteomes" id="UP001199314"/>
    </source>
</evidence>
<evidence type="ECO:0000313" key="2">
    <source>
        <dbReference type="EMBL" id="MBZ9778068.1"/>
    </source>
</evidence>
<dbReference type="Gene3D" id="3.30.1380.10">
    <property type="match status" value="1"/>
</dbReference>
<dbReference type="Proteomes" id="UP001199314">
    <property type="component" value="Unassembled WGS sequence"/>
</dbReference>
<evidence type="ECO:0000259" key="1">
    <source>
        <dbReference type="Pfam" id="PF02557"/>
    </source>
</evidence>
<proteinExistence type="predicted"/>
<comment type="caution">
    <text evidence="2">The sequence shown here is derived from an EMBL/GenBank/DDBJ whole genome shotgun (WGS) entry which is preliminary data.</text>
</comment>
<dbReference type="InterPro" id="IPR003709">
    <property type="entry name" value="VanY-like_core_dom"/>
</dbReference>
<dbReference type="CDD" id="cd14847">
    <property type="entry name" value="DD-carboxypeptidase_like"/>
    <property type="match status" value="1"/>
</dbReference>